<feature type="domain" description="FAD/NAD(P)-binding" evidence="1">
    <location>
        <begin position="18"/>
        <end position="310"/>
    </location>
</feature>
<proteinExistence type="predicted"/>
<dbReference type="PANTHER" id="PTHR42783">
    <property type="entry name" value="GLUTAMATE SYNTHASE [NADPH] SMALL CHAIN"/>
    <property type="match status" value="1"/>
</dbReference>
<dbReference type="SUPFAM" id="SSF51971">
    <property type="entry name" value="Nucleotide-binding domain"/>
    <property type="match status" value="1"/>
</dbReference>
<keyword evidence="3" id="KW-1185">Reference proteome</keyword>
<dbReference type="InterPro" id="IPR023753">
    <property type="entry name" value="FAD/NAD-binding_dom"/>
</dbReference>
<reference evidence="2 3" key="1">
    <citation type="submission" date="2020-06" db="EMBL/GenBank/DDBJ databases">
        <title>Description of novel acetic acid bacteria.</title>
        <authorList>
            <person name="Sombolestani A."/>
        </authorList>
    </citation>
    <scope>NUCLEOTIDE SEQUENCE [LARGE SCALE GENOMIC DNA]</scope>
    <source>
        <strain evidence="2 3">LMG 27010</strain>
    </source>
</reference>
<gene>
    <name evidence="2" type="ORF">HUK82_13755</name>
</gene>
<dbReference type="Gene3D" id="3.50.50.60">
    <property type="entry name" value="FAD/NAD(P)-binding domain"/>
    <property type="match status" value="2"/>
</dbReference>
<dbReference type="GO" id="GO:0016491">
    <property type="term" value="F:oxidoreductase activity"/>
    <property type="evidence" value="ECO:0007669"/>
    <property type="project" value="InterPro"/>
</dbReference>
<evidence type="ECO:0000313" key="2">
    <source>
        <dbReference type="EMBL" id="NVN41620.1"/>
    </source>
</evidence>
<protein>
    <submittedName>
        <fullName evidence="2">FAD-dependent oxidoreductase</fullName>
    </submittedName>
</protein>
<dbReference type="AlphaFoldDB" id="A0A850PGS4"/>
<dbReference type="PANTHER" id="PTHR42783:SF3">
    <property type="entry name" value="GLUTAMATE SYNTHASE [NADPH] SMALL CHAIN-RELATED"/>
    <property type="match status" value="1"/>
</dbReference>
<dbReference type="PRINTS" id="PR00419">
    <property type="entry name" value="ADXRDTASE"/>
</dbReference>
<name>A0A850PGS4_9PROT</name>
<feature type="non-terminal residue" evidence="2">
    <location>
        <position position="1"/>
    </location>
</feature>
<dbReference type="InterPro" id="IPR036188">
    <property type="entry name" value="FAD/NAD-bd_sf"/>
</dbReference>
<organism evidence="2 3">
    <name type="scientific">Ameyamaea chiangmaiensis</name>
    <dbReference type="NCBI Taxonomy" id="442969"/>
    <lineage>
        <taxon>Bacteria</taxon>
        <taxon>Pseudomonadati</taxon>
        <taxon>Pseudomonadota</taxon>
        <taxon>Alphaproteobacteria</taxon>
        <taxon>Acetobacterales</taxon>
        <taxon>Acetobacteraceae</taxon>
        <taxon>Ameyamaea</taxon>
    </lineage>
</organism>
<dbReference type="Pfam" id="PF07992">
    <property type="entry name" value="Pyr_redox_2"/>
    <property type="match status" value="1"/>
</dbReference>
<accession>A0A850PGS4</accession>
<sequence length="327" mass="34171">QMQQATHPFTRAAPTGRRIAVVGAGPAGLACAHRLAMKGHDVTIYDAQDKAGGLNEYGVAAYKLADDFAQHEIAFVEQIGGITVQPGHKLGRDMTVASLTAAFDAVFLAFGQSGVRALALDNEGLPGVLNAVDFIGQIRRSPTKADVPVGRRVVVIGGGNTAIDAAVQAKRLGAETVTLLYRRGTETMSATVEEQTWARNNDVLIRTWAAPTALTATPDGAVAVTFTRGRAVDGRPVYDGAPFVLEADMVLKAVGQLVMDEPAQIGGPAIRTEGGRIAVDAFGRTSEPRVYAGGDCTAGEDLTVAAVRDGRNAAETIHADLSAVKEN</sequence>
<comment type="caution">
    <text evidence="2">The sequence shown here is derived from an EMBL/GenBank/DDBJ whole genome shotgun (WGS) entry which is preliminary data.</text>
</comment>
<evidence type="ECO:0000313" key="3">
    <source>
        <dbReference type="Proteomes" id="UP000585665"/>
    </source>
</evidence>
<dbReference type="Proteomes" id="UP000585665">
    <property type="component" value="Unassembled WGS sequence"/>
</dbReference>
<dbReference type="RefSeq" id="WP_176614502.1">
    <property type="nucleotide sequence ID" value="NZ_JABXXR010000154.1"/>
</dbReference>
<dbReference type="EMBL" id="JABXXR010000154">
    <property type="protein sequence ID" value="NVN41620.1"/>
    <property type="molecule type" value="Genomic_DNA"/>
</dbReference>
<evidence type="ECO:0000259" key="1">
    <source>
        <dbReference type="Pfam" id="PF07992"/>
    </source>
</evidence>